<feature type="compositionally biased region" description="Pro residues" evidence="1">
    <location>
        <begin position="678"/>
        <end position="689"/>
    </location>
</feature>
<feature type="compositionally biased region" description="Low complexity" evidence="1">
    <location>
        <begin position="61"/>
        <end position="104"/>
    </location>
</feature>
<feature type="compositionally biased region" description="Basic and acidic residues" evidence="1">
    <location>
        <begin position="1"/>
        <end position="10"/>
    </location>
</feature>
<comment type="caution">
    <text evidence="4">The sequence shown here is derived from an EMBL/GenBank/DDBJ whole genome shotgun (WGS) entry which is preliminary data.</text>
</comment>
<evidence type="ECO:0000313" key="5">
    <source>
        <dbReference type="Proteomes" id="UP000294911"/>
    </source>
</evidence>
<protein>
    <submittedName>
        <fullName evidence="4">Peptidoglycan/LPS O-acetylase OafA/YrhL</fullName>
    </submittedName>
</protein>
<feature type="transmembrane region" description="Helical" evidence="2">
    <location>
        <begin position="401"/>
        <end position="417"/>
    </location>
</feature>
<feature type="transmembrane region" description="Helical" evidence="2">
    <location>
        <begin position="365"/>
        <end position="381"/>
    </location>
</feature>
<keyword evidence="5" id="KW-1185">Reference proteome</keyword>
<feature type="compositionally biased region" description="Basic and acidic residues" evidence="1">
    <location>
        <begin position="42"/>
        <end position="58"/>
    </location>
</feature>
<feature type="transmembrane region" description="Helical" evidence="2">
    <location>
        <begin position="250"/>
        <end position="274"/>
    </location>
</feature>
<keyword evidence="2" id="KW-0812">Transmembrane</keyword>
<evidence type="ECO:0000259" key="3">
    <source>
        <dbReference type="Pfam" id="PF01757"/>
    </source>
</evidence>
<organism evidence="4 5">
    <name type="scientific">Tamaricihabitans halophyticus</name>
    <dbReference type="NCBI Taxonomy" id="1262583"/>
    <lineage>
        <taxon>Bacteria</taxon>
        <taxon>Bacillati</taxon>
        <taxon>Actinomycetota</taxon>
        <taxon>Actinomycetes</taxon>
        <taxon>Pseudonocardiales</taxon>
        <taxon>Pseudonocardiaceae</taxon>
        <taxon>Tamaricihabitans</taxon>
    </lineage>
</organism>
<sequence>MRRNGEEPSTGRRATGRNGKSRDANPGAAKTGAAKTGAAKTGESKPQEAKSQEGRPEETEPATSKPAKSPTAKSATAKSSAGKSPAGKTNGAETATGGAATSGADQGGKRRIAFIDIGRAIGALLVVYTHFDMLFLRENKDVQLWVTQALDTAFVSPMRFTDQGIGAVAIPFFFLASGFVITPIALRLGASRFAVNRVFRVYPLLIFVVAVSAGFFALGLRPLTTGTVTELDAGMLLSNISLVNFLQKPLLALVGVAWTLAVEVLFYLLVVALLPLLRRNMWLAIAVELEIVLLVLATHAQFGENYRAIAVNVAYLVMPIAGQVLWAVWARHIKLWLASCYLLIAWGLFVWAGELNIDPDYIPRAFPFVAALLLFLLGLFAEERMRERKAWTALSERTYSIYLLHGAIGFPVMFLVYDHLPVWLTLGVGVLATAIGVEIAYRLVERPSHNLGRRLSRRGGNGRAASKETTPVDPEDAGTPERSGTSEDTGISADRADTADAEVSGDEPAVRPESPAERTDVLPRRTDREPGDTRVGEQLPRSSGELFGQNPAPPRRDPGIRRPVGHPGRGNGEPGKRSVERRAWVEPDQGTAIRQRLNGHTSDSGPPHPGVVPSDQQPSGVPARPAPRPPRSDPAGPARAGPVGPAPPPRPSAPRRNAAYRDQPRPGTNPTGQVQRGDPPPPEFPPGQPRPGRHQQRPPIRQQPPREEDGQD</sequence>
<keyword evidence="2" id="KW-1133">Transmembrane helix</keyword>
<dbReference type="EMBL" id="SLXQ01000008">
    <property type="protein sequence ID" value="TCP50154.1"/>
    <property type="molecule type" value="Genomic_DNA"/>
</dbReference>
<feature type="domain" description="Acyltransferase 3" evidence="3">
    <location>
        <begin position="113"/>
        <end position="437"/>
    </location>
</feature>
<feature type="transmembrane region" description="Helical" evidence="2">
    <location>
        <begin position="198"/>
        <end position="220"/>
    </location>
</feature>
<dbReference type="GO" id="GO:0016747">
    <property type="term" value="F:acyltransferase activity, transferring groups other than amino-acyl groups"/>
    <property type="evidence" value="ECO:0007669"/>
    <property type="project" value="InterPro"/>
</dbReference>
<dbReference type="PANTHER" id="PTHR23028">
    <property type="entry name" value="ACETYLTRANSFERASE"/>
    <property type="match status" value="1"/>
</dbReference>
<reference evidence="4 5" key="1">
    <citation type="submission" date="2019-03" db="EMBL/GenBank/DDBJ databases">
        <title>Genomic Encyclopedia of Type Strains, Phase IV (KMG-IV): sequencing the most valuable type-strain genomes for metagenomic binning, comparative biology and taxonomic classification.</title>
        <authorList>
            <person name="Goeker M."/>
        </authorList>
    </citation>
    <scope>NUCLEOTIDE SEQUENCE [LARGE SCALE GENOMIC DNA]</scope>
    <source>
        <strain evidence="4 5">DSM 45765</strain>
    </source>
</reference>
<feature type="compositionally biased region" description="Basic and acidic residues" evidence="1">
    <location>
        <begin position="574"/>
        <end position="585"/>
    </location>
</feature>
<dbReference type="InterPro" id="IPR050879">
    <property type="entry name" value="Acyltransferase_3"/>
</dbReference>
<feature type="transmembrane region" description="Helical" evidence="2">
    <location>
        <begin position="335"/>
        <end position="353"/>
    </location>
</feature>
<evidence type="ECO:0000256" key="2">
    <source>
        <dbReference type="SAM" id="Phobius"/>
    </source>
</evidence>
<feature type="transmembrane region" description="Helical" evidence="2">
    <location>
        <begin position="164"/>
        <end position="186"/>
    </location>
</feature>
<feature type="transmembrane region" description="Helical" evidence="2">
    <location>
        <begin position="281"/>
        <end position="302"/>
    </location>
</feature>
<gene>
    <name evidence="4" type="ORF">EV191_108244</name>
</gene>
<feature type="compositionally biased region" description="Low complexity" evidence="1">
    <location>
        <begin position="27"/>
        <end position="41"/>
    </location>
</feature>
<feature type="transmembrane region" description="Helical" evidence="2">
    <location>
        <begin position="423"/>
        <end position="444"/>
    </location>
</feature>
<dbReference type="Proteomes" id="UP000294911">
    <property type="component" value="Unassembled WGS sequence"/>
</dbReference>
<dbReference type="AlphaFoldDB" id="A0A4R2QMR5"/>
<name>A0A4R2QMR5_9PSEU</name>
<keyword evidence="2" id="KW-0472">Membrane</keyword>
<feature type="compositionally biased region" description="Basic and acidic residues" evidence="1">
    <location>
        <begin position="508"/>
        <end position="535"/>
    </location>
</feature>
<proteinExistence type="predicted"/>
<dbReference type="RefSeq" id="WP_132878449.1">
    <property type="nucleotide sequence ID" value="NZ_SLXQ01000008.1"/>
</dbReference>
<accession>A0A4R2QMR5</accession>
<evidence type="ECO:0000256" key="1">
    <source>
        <dbReference type="SAM" id="MobiDB-lite"/>
    </source>
</evidence>
<feature type="region of interest" description="Disordered" evidence="1">
    <location>
        <begin position="452"/>
        <end position="712"/>
    </location>
</feature>
<feature type="compositionally biased region" description="Low complexity" evidence="1">
    <location>
        <begin position="633"/>
        <end position="643"/>
    </location>
</feature>
<dbReference type="InterPro" id="IPR002656">
    <property type="entry name" value="Acyl_transf_3_dom"/>
</dbReference>
<dbReference type="Pfam" id="PF01757">
    <property type="entry name" value="Acyl_transf_3"/>
    <property type="match status" value="1"/>
</dbReference>
<feature type="region of interest" description="Disordered" evidence="1">
    <location>
        <begin position="1"/>
        <end position="106"/>
    </location>
</feature>
<evidence type="ECO:0000313" key="4">
    <source>
        <dbReference type="EMBL" id="TCP50154.1"/>
    </source>
</evidence>
<feature type="transmembrane region" description="Helical" evidence="2">
    <location>
        <begin position="112"/>
        <end position="131"/>
    </location>
</feature>
<dbReference type="OrthoDB" id="9807745at2"/>
<feature type="transmembrane region" description="Helical" evidence="2">
    <location>
        <begin position="308"/>
        <end position="328"/>
    </location>
</feature>